<dbReference type="GO" id="GO:0042781">
    <property type="term" value="F:3'-tRNA processing endoribonuclease activity"/>
    <property type="evidence" value="ECO:0007669"/>
    <property type="project" value="TreeGrafter"/>
</dbReference>
<dbReference type="GO" id="GO:0001682">
    <property type="term" value="P:tRNA 5'-leader removal"/>
    <property type="evidence" value="ECO:0007669"/>
    <property type="project" value="UniProtKB-UniRule"/>
</dbReference>
<comment type="catalytic activity">
    <reaction evidence="7">
        <text>Endonucleolytic cleavage of RNA, removing 5'-extranucleotides from tRNA precursor.</text>
        <dbReference type="EC" id="3.1.26.5"/>
    </reaction>
</comment>
<reference evidence="9" key="1">
    <citation type="submission" date="2020-10" db="EMBL/GenBank/DDBJ databases">
        <title>ChiBAC.</title>
        <authorList>
            <person name="Zenner C."/>
            <person name="Hitch T.C.A."/>
            <person name="Clavel T."/>
        </authorList>
    </citation>
    <scope>NUCLEOTIDE SEQUENCE</scope>
    <source>
        <strain evidence="9">DSM 107454</strain>
    </source>
</reference>
<comment type="function">
    <text evidence="1 7">RNaseP catalyzes the removal of the 5'-leader sequence from pre-tRNA to produce the mature 5'-terminus. It can also cleave other RNA substrates such as 4.5S RNA. The protein component plays an auxiliary but essential role in vivo by binding to the 5'-leader sequence and broadening the substrate specificity of the ribozyme.</text>
</comment>
<sequence length="116" mass="13153">MKIISLTQNAQFRRLYRRGKSVVLPTMVVYAAKNREGISRLGITAGKKVGGAVERNRAKRRIREIYRVFAPRLKTGYDFCIVARGFTVTAPHDRLVRDFCGAAEKLGVWEHEMAAD</sequence>
<evidence type="ECO:0000256" key="5">
    <source>
        <dbReference type="ARBA" id="ARBA00022801"/>
    </source>
</evidence>
<keyword evidence="2 7" id="KW-0819">tRNA processing</keyword>
<evidence type="ECO:0000256" key="3">
    <source>
        <dbReference type="ARBA" id="ARBA00022722"/>
    </source>
</evidence>
<dbReference type="NCBIfam" id="TIGR00188">
    <property type="entry name" value="rnpA"/>
    <property type="match status" value="1"/>
</dbReference>
<dbReference type="Gene3D" id="3.30.230.10">
    <property type="match status" value="1"/>
</dbReference>
<dbReference type="GO" id="GO:0000049">
    <property type="term" value="F:tRNA binding"/>
    <property type="evidence" value="ECO:0007669"/>
    <property type="project" value="UniProtKB-UniRule"/>
</dbReference>
<dbReference type="EMBL" id="JADCKB010000012">
    <property type="protein sequence ID" value="MBE5040205.1"/>
    <property type="molecule type" value="Genomic_DNA"/>
</dbReference>
<evidence type="ECO:0000256" key="7">
    <source>
        <dbReference type="HAMAP-Rule" id="MF_00227"/>
    </source>
</evidence>
<dbReference type="RefSeq" id="WP_226392754.1">
    <property type="nucleotide sequence ID" value="NZ_JADCKB010000012.1"/>
</dbReference>
<dbReference type="InterPro" id="IPR020539">
    <property type="entry name" value="RNase_P_CS"/>
</dbReference>
<evidence type="ECO:0000313" key="10">
    <source>
        <dbReference type="Proteomes" id="UP000806542"/>
    </source>
</evidence>
<evidence type="ECO:0000256" key="2">
    <source>
        <dbReference type="ARBA" id="ARBA00022694"/>
    </source>
</evidence>
<evidence type="ECO:0000256" key="4">
    <source>
        <dbReference type="ARBA" id="ARBA00022759"/>
    </source>
</evidence>
<dbReference type="HAMAP" id="MF_00227">
    <property type="entry name" value="RNase_P"/>
    <property type="match status" value="1"/>
</dbReference>
<gene>
    <name evidence="7 9" type="primary">rnpA</name>
    <name evidence="9" type="ORF">INF28_06995</name>
</gene>
<dbReference type="InterPro" id="IPR000100">
    <property type="entry name" value="RNase_P"/>
</dbReference>
<dbReference type="PANTHER" id="PTHR33992">
    <property type="entry name" value="RIBONUCLEASE P PROTEIN COMPONENT"/>
    <property type="match status" value="1"/>
</dbReference>
<keyword evidence="10" id="KW-1185">Reference proteome</keyword>
<evidence type="ECO:0000256" key="1">
    <source>
        <dbReference type="ARBA" id="ARBA00002663"/>
    </source>
</evidence>
<name>A0A9D5M407_9FIRM</name>
<keyword evidence="5 7" id="KW-0378">Hydrolase</keyword>
<comment type="caution">
    <text evidence="9">The sequence shown here is derived from an EMBL/GenBank/DDBJ whole genome shotgun (WGS) entry which is preliminary data.</text>
</comment>
<proteinExistence type="inferred from homology"/>
<evidence type="ECO:0000256" key="6">
    <source>
        <dbReference type="ARBA" id="ARBA00022884"/>
    </source>
</evidence>
<dbReference type="GO" id="GO:0030677">
    <property type="term" value="C:ribonuclease P complex"/>
    <property type="evidence" value="ECO:0007669"/>
    <property type="project" value="TreeGrafter"/>
</dbReference>
<dbReference type="Proteomes" id="UP000806542">
    <property type="component" value="Unassembled WGS sequence"/>
</dbReference>
<accession>A0A9D5M407</accession>
<comment type="similarity">
    <text evidence="7">Belongs to the RnpA family.</text>
</comment>
<dbReference type="GO" id="GO:0004526">
    <property type="term" value="F:ribonuclease P activity"/>
    <property type="evidence" value="ECO:0007669"/>
    <property type="project" value="UniProtKB-UniRule"/>
</dbReference>
<keyword evidence="3 7" id="KW-0540">Nuclease</keyword>
<organism evidence="9 10">
    <name type="scientific">Ructibacterium gallinarum</name>
    <dbReference type="NCBI Taxonomy" id="2779355"/>
    <lineage>
        <taxon>Bacteria</taxon>
        <taxon>Bacillati</taxon>
        <taxon>Bacillota</taxon>
        <taxon>Clostridia</taxon>
        <taxon>Eubacteriales</taxon>
        <taxon>Oscillospiraceae</taxon>
        <taxon>Ructibacterium</taxon>
    </lineage>
</organism>
<dbReference type="Pfam" id="PF00825">
    <property type="entry name" value="Ribonuclease_P"/>
    <property type="match status" value="1"/>
</dbReference>
<keyword evidence="6 7" id="KW-0694">RNA-binding</keyword>
<dbReference type="EC" id="3.1.26.5" evidence="7 8"/>
<dbReference type="PROSITE" id="PS00648">
    <property type="entry name" value="RIBONUCLEASE_P"/>
    <property type="match status" value="1"/>
</dbReference>
<dbReference type="InterPro" id="IPR020568">
    <property type="entry name" value="Ribosomal_Su5_D2-typ_SF"/>
</dbReference>
<dbReference type="AlphaFoldDB" id="A0A9D5M407"/>
<evidence type="ECO:0000256" key="8">
    <source>
        <dbReference type="NCBIfam" id="TIGR00188"/>
    </source>
</evidence>
<evidence type="ECO:0000313" key="9">
    <source>
        <dbReference type="EMBL" id="MBE5040205.1"/>
    </source>
</evidence>
<keyword evidence="4 7" id="KW-0255">Endonuclease</keyword>
<protein>
    <recommendedName>
        <fullName evidence="7 8">Ribonuclease P protein component</fullName>
        <shortName evidence="7">RNase P protein</shortName>
        <shortName evidence="7">RNaseP protein</shortName>
        <ecNumber evidence="7 8">3.1.26.5</ecNumber>
    </recommendedName>
    <alternativeName>
        <fullName evidence="7">Protein C5</fullName>
    </alternativeName>
</protein>
<dbReference type="PANTHER" id="PTHR33992:SF1">
    <property type="entry name" value="RIBONUCLEASE P PROTEIN COMPONENT"/>
    <property type="match status" value="1"/>
</dbReference>
<dbReference type="InterPro" id="IPR014721">
    <property type="entry name" value="Ribsml_uS5_D2-typ_fold_subgr"/>
</dbReference>
<dbReference type="SUPFAM" id="SSF54211">
    <property type="entry name" value="Ribosomal protein S5 domain 2-like"/>
    <property type="match status" value="1"/>
</dbReference>
<comment type="subunit">
    <text evidence="7">Consists of a catalytic RNA component (M1 or rnpB) and a protein subunit.</text>
</comment>